<accession>A0A1G6H398</accession>
<gene>
    <name evidence="1" type="ORF">SAMN05421733_103240</name>
</gene>
<dbReference type="OrthoDB" id="8477619at2"/>
<sequence>MAIETKNLVIYGAQRQTDTEDGGGQYNGVIIQDGQSNNLFDDVSELDRTMGNVSMRKIFPAVNTSDTDKLMGGIAFIAKNPSDNAVSASLFSTADWTDKRSSAQNRVENYLAKGG</sequence>
<dbReference type="EMBL" id="FMYL01000003">
    <property type="protein sequence ID" value="SDB88732.1"/>
    <property type="molecule type" value="Genomic_DNA"/>
</dbReference>
<proteinExistence type="predicted"/>
<dbReference type="AlphaFoldDB" id="A0A1G6H398"/>
<evidence type="ECO:0000313" key="2">
    <source>
        <dbReference type="Proteomes" id="UP000242501"/>
    </source>
</evidence>
<evidence type="ECO:0000313" key="1">
    <source>
        <dbReference type="EMBL" id="SDB88732.1"/>
    </source>
</evidence>
<dbReference type="RefSeq" id="WP_092747188.1">
    <property type="nucleotide sequence ID" value="NZ_FMYL01000003.1"/>
</dbReference>
<reference evidence="2" key="1">
    <citation type="submission" date="2016-09" db="EMBL/GenBank/DDBJ databases">
        <authorList>
            <person name="Varghese N."/>
            <person name="Submissions S."/>
        </authorList>
    </citation>
    <scope>NUCLEOTIDE SEQUENCE [LARGE SCALE GENOMIC DNA]</scope>
    <source>
        <strain evidence="2">ANC 4422</strain>
    </source>
</reference>
<dbReference type="Proteomes" id="UP000242501">
    <property type="component" value="Unassembled WGS sequence"/>
</dbReference>
<name>A0A1G6H398_9GAMM</name>
<protein>
    <submittedName>
        <fullName evidence="1">Uncharacterized protein</fullName>
    </submittedName>
</protein>
<dbReference type="STRING" id="1219383.SAMN05421733_103240"/>
<organism evidence="1 2">
    <name type="scientific">Acinetobacter boissieri</name>
    <dbReference type="NCBI Taxonomy" id="1219383"/>
    <lineage>
        <taxon>Bacteria</taxon>
        <taxon>Pseudomonadati</taxon>
        <taxon>Pseudomonadota</taxon>
        <taxon>Gammaproteobacteria</taxon>
        <taxon>Moraxellales</taxon>
        <taxon>Moraxellaceae</taxon>
        <taxon>Acinetobacter</taxon>
    </lineage>
</organism>
<keyword evidence="2" id="KW-1185">Reference proteome</keyword>